<sequence>MRKLPLFRRTLRESWRGLLGWTLGITAALALYLPLYPSIGGNDQLQQIIDGLPPELVSALGYEQIGTGAGYAQATFYGLVGFVLVTIAATSWGASAVAGAEESGRLELDLAHGIGRRSYALQAALALLVRLLWLTAVAGMIVALLNVPSQLKIDPANIVAATAALLGLTLLGGGTALLVGALTGRRSWATAAGAGIAVVGYALNAVANQVPDAQWLRILSPYSWAYHRPPLSDGADALGLAVLWAASAVVIAASAEALQRRDVTA</sequence>
<name>A0ABV5SZC2_9MICO</name>
<keyword evidence="3" id="KW-1185">Reference proteome</keyword>
<dbReference type="RefSeq" id="WP_344711570.1">
    <property type="nucleotide sequence ID" value="NZ_BAAAWH010000001.1"/>
</dbReference>
<feature type="transmembrane region" description="Helical" evidence="1">
    <location>
        <begin position="76"/>
        <end position="98"/>
    </location>
</feature>
<dbReference type="Proteomes" id="UP001589611">
    <property type="component" value="Unassembled WGS sequence"/>
</dbReference>
<feature type="transmembrane region" description="Helical" evidence="1">
    <location>
        <begin position="188"/>
        <end position="207"/>
    </location>
</feature>
<feature type="transmembrane region" description="Helical" evidence="1">
    <location>
        <begin position="158"/>
        <end position="181"/>
    </location>
</feature>
<evidence type="ECO:0000313" key="2">
    <source>
        <dbReference type="EMBL" id="MFB9644776.1"/>
    </source>
</evidence>
<dbReference type="Pfam" id="PF12679">
    <property type="entry name" value="ABC2_membrane_2"/>
    <property type="match status" value="1"/>
</dbReference>
<proteinExistence type="predicted"/>
<dbReference type="EMBL" id="JBHMBE010000001">
    <property type="protein sequence ID" value="MFB9644776.1"/>
    <property type="molecule type" value="Genomic_DNA"/>
</dbReference>
<evidence type="ECO:0000256" key="1">
    <source>
        <dbReference type="SAM" id="Phobius"/>
    </source>
</evidence>
<gene>
    <name evidence="2" type="ORF">ACFFPJ_03075</name>
</gene>
<keyword evidence="1" id="KW-0472">Membrane</keyword>
<accession>A0ABV5SZC2</accession>
<evidence type="ECO:0000313" key="3">
    <source>
        <dbReference type="Proteomes" id="UP001589611"/>
    </source>
</evidence>
<feature type="transmembrane region" description="Helical" evidence="1">
    <location>
        <begin position="119"/>
        <end position="146"/>
    </location>
</feature>
<comment type="caution">
    <text evidence="2">The sequence shown here is derived from an EMBL/GenBank/DDBJ whole genome shotgun (WGS) entry which is preliminary data.</text>
</comment>
<keyword evidence="1" id="KW-1133">Transmembrane helix</keyword>
<keyword evidence="1" id="KW-0812">Transmembrane</keyword>
<organism evidence="2 3">
    <name type="scientific">Microbacterium terregens</name>
    <dbReference type="NCBI Taxonomy" id="69363"/>
    <lineage>
        <taxon>Bacteria</taxon>
        <taxon>Bacillati</taxon>
        <taxon>Actinomycetota</taxon>
        <taxon>Actinomycetes</taxon>
        <taxon>Micrococcales</taxon>
        <taxon>Microbacteriaceae</taxon>
        <taxon>Microbacterium</taxon>
    </lineage>
</organism>
<protein>
    <submittedName>
        <fullName evidence="2">ABC transporter permease subunit</fullName>
    </submittedName>
</protein>
<feature type="transmembrane region" description="Helical" evidence="1">
    <location>
        <begin position="237"/>
        <end position="258"/>
    </location>
</feature>
<reference evidence="2 3" key="1">
    <citation type="submission" date="2024-09" db="EMBL/GenBank/DDBJ databases">
        <authorList>
            <person name="Sun Q."/>
            <person name="Mori K."/>
        </authorList>
    </citation>
    <scope>NUCLEOTIDE SEQUENCE [LARGE SCALE GENOMIC DNA]</scope>
    <source>
        <strain evidence="2 3">JCM 1342</strain>
    </source>
</reference>
<feature type="transmembrane region" description="Helical" evidence="1">
    <location>
        <begin position="18"/>
        <end position="36"/>
    </location>
</feature>